<evidence type="ECO:0000313" key="3">
    <source>
        <dbReference type="Proteomes" id="UP001597362"/>
    </source>
</evidence>
<dbReference type="RefSeq" id="WP_377774296.1">
    <property type="nucleotide sequence ID" value="NZ_JBHUHO010000039.1"/>
</dbReference>
<reference evidence="3" key="1">
    <citation type="journal article" date="2019" name="Int. J. Syst. Evol. Microbiol.">
        <title>The Global Catalogue of Microorganisms (GCM) 10K type strain sequencing project: providing services to taxonomists for standard genome sequencing and annotation.</title>
        <authorList>
            <consortium name="The Broad Institute Genomics Platform"/>
            <consortium name="The Broad Institute Genome Sequencing Center for Infectious Disease"/>
            <person name="Wu L."/>
            <person name="Ma J."/>
        </authorList>
    </citation>
    <scope>NUCLEOTIDE SEQUENCE [LARGE SCALE GENOMIC DNA]</scope>
    <source>
        <strain evidence="3">GH52</strain>
    </source>
</reference>
<sequence length="162" mass="18477">MKTKYWIVYSFMMVFGFATILTACSTAQEQLSYKKAQLVGSETWQSTNSVDMLPSFLDESTEYNRSLYANVGAHAHIMQEMNCYCGCMKGTKYDEAHDSLLRCYWAKTPDNTTEQAEIVWTDHSTTCGICKLELQKVIEMQADGKSVEEIKTTIDQEYTGQH</sequence>
<dbReference type="InterPro" id="IPR025673">
    <property type="entry name" value="PCYCGC"/>
</dbReference>
<dbReference type="Proteomes" id="UP001597362">
    <property type="component" value="Unassembled WGS sequence"/>
</dbReference>
<organism evidence="2 3">
    <name type="scientific">Paenibacillus yanchengensis</name>
    <dbReference type="NCBI Taxonomy" id="2035833"/>
    <lineage>
        <taxon>Bacteria</taxon>
        <taxon>Bacillati</taxon>
        <taxon>Bacillota</taxon>
        <taxon>Bacilli</taxon>
        <taxon>Bacillales</taxon>
        <taxon>Paenibacillaceae</taxon>
        <taxon>Paenibacillus</taxon>
    </lineage>
</organism>
<dbReference type="PROSITE" id="PS51257">
    <property type="entry name" value="PROKAR_LIPOPROTEIN"/>
    <property type="match status" value="1"/>
</dbReference>
<name>A0ABW4YNF7_9BACL</name>
<keyword evidence="1" id="KW-1133">Transmembrane helix</keyword>
<keyword evidence="3" id="KW-1185">Reference proteome</keyword>
<evidence type="ECO:0000313" key="2">
    <source>
        <dbReference type="EMBL" id="MFD2117280.1"/>
    </source>
</evidence>
<gene>
    <name evidence="2" type="ORF">ACFSJH_16240</name>
</gene>
<protein>
    <submittedName>
        <fullName evidence="2">PCYCGC motif-containing (Lipo)protein</fullName>
    </submittedName>
</protein>
<accession>A0ABW4YNF7</accession>
<keyword evidence="1" id="KW-0472">Membrane</keyword>
<evidence type="ECO:0000256" key="1">
    <source>
        <dbReference type="SAM" id="Phobius"/>
    </source>
</evidence>
<feature type="transmembrane region" description="Helical" evidence="1">
    <location>
        <begin position="6"/>
        <end position="27"/>
    </location>
</feature>
<dbReference type="EMBL" id="JBHUHO010000039">
    <property type="protein sequence ID" value="MFD2117280.1"/>
    <property type="molecule type" value="Genomic_DNA"/>
</dbReference>
<dbReference type="Pfam" id="PF13798">
    <property type="entry name" value="PCYCGC"/>
    <property type="match status" value="1"/>
</dbReference>
<comment type="caution">
    <text evidence="2">The sequence shown here is derived from an EMBL/GenBank/DDBJ whole genome shotgun (WGS) entry which is preliminary data.</text>
</comment>
<keyword evidence="1" id="KW-0812">Transmembrane</keyword>
<proteinExistence type="predicted"/>